<dbReference type="EMBL" id="JABXXO010000003">
    <property type="protein sequence ID" value="KAF7782636.1"/>
    <property type="molecule type" value="Genomic_DNA"/>
</dbReference>
<proteinExistence type="predicted"/>
<evidence type="ECO:0000313" key="2">
    <source>
        <dbReference type="EMBL" id="KAF7782636.1"/>
    </source>
</evidence>
<organism evidence="2 3">
    <name type="scientific">Agaricus bisporus var. burnettii</name>
    <dbReference type="NCBI Taxonomy" id="192524"/>
    <lineage>
        <taxon>Eukaryota</taxon>
        <taxon>Fungi</taxon>
        <taxon>Dikarya</taxon>
        <taxon>Basidiomycota</taxon>
        <taxon>Agaricomycotina</taxon>
        <taxon>Agaricomycetes</taxon>
        <taxon>Agaricomycetidae</taxon>
        <taxon>Agaricales</taxon>
        <taxon>Agaricineae</taxon>
        <taxon>Agaricaceae</taxon>
        <taxon>Agaricus</taxon>
    </lineage>
</organism>
<keyword evidence="1" id="KW-0732">Signal</keyword>
<evidence type="ECO:0000256" key="1">
    <source>
        <dbReference type="SAM" id="SignalP"/>
    </source>
</evidence>
<accession>A0A8H7F886</accession>
<dbReference type="Proteomes" id="UP000629468">
    <property type="component" value="Unassembled WGS sequence"/>
</dbReference>
<gene>
    <name evidence="2" type="ORF">Agabi119p4_2012</name>
</gene>
<feature type="signal peptide" evidence="1">
    <location>
        <begin position="1"/>
        <end position="19"/>
    </location>
</feature>
<dbReference type="Gene3D" id="6.10.110.10">
    <property type="match status" value="1"/>
</dbReference>
<reference evidence="2 3" key="1">
    <citation type="journal article" name="Sci. Rep.">
        <title>Telomere-to-telomere assembled and centromere annotated genomes of the two main subspecies of the button mushroom Agaricus bisporus reveal especially polymorphic chromosome ends.</title>
        <authorList>
            <person name="Sonnenberg A.S.M."/>
            <person name="Sedaghat-Telgerd N."/>
            <person name="Lavrijssen B."/>
            <person name="Ohm R.A."/>
            <person name="Hendrickx P.M."/>
            <person name="Scholtmeijer K."/>
            <person name="Baars J.J.P."/>
            <person name="van Peer A."/>
        </authorList>
    </citation>
    <scope>NUCLEOTIDE SEQUENCE [LARGE SCALE GENOMIC DNA]</scope>
    <source>
        <strain evidence="2 3">H119_p4</strain>
    </source>
</reference>
<evidence type="ECO:0000313" key="3">
    <source>
        <dbReference type="Proteomes" id="UP000629468"/>
    </source>
</evidence>
<protein>
    <submittedName>
        <fullName evidence="2">Uncharacterized protein</fullName>
    </submittedName>
</protein>
<dbReference type="AlphaFoldDB" id="A0A8H7F886"/>
<dbReference type="InterPro" id="IPR038213">
    <property type="entry name" value="IFI6/IFI27-like_sf"/>
</dbReference>
<feature type="chain" id="PRO_5034601726" evidence="1">
    <location>
        <begin position="20"/>
        <end position="300"/>
    </location>
</feature>
<sequence length="300" mass="33204">MKLFQAFTVLSVFFVLTQAYIPLLPHAEAMSRSVAASISGIFTKKIFLEEWWEKAQKVGTQGGEVVLKKVIESFGDVTHMVKDLGVEVNKVVDETREIRLQIEKKVDIHHLVELLQTEIEKVYKELQDVALDELPENRGERAVVRAKILGQVMEKVGVAYIQASVTAGVPREQAEVQFNGLSPKFTHVLMIAGNMIDEHPILLEAVVFALSMLILPEIQILRPIMSIFGIGPLGPIKGSSAAWCQRRFFGAMVPAGSWFSILQKVGMTLAGSWFQKVAASLALSSLLGFTVHKSVYKCAL</sequence>
<name>A0A8H7F886_AGABI</name>
<comment type="caution">
    <text evidence="2">The sequence shown here is derived from an EMBL/GenBank/DDBJ whole genome shotgun (WGS) entry which is preliminary data.</text>
</comment>